<sequence length="214" mass="24574">MNILEMTPEHISEYIDNGGITSFVSSKKGVYPISYLEYAKEDISTEISRRTIVNAISNAKRAFHFQVDIICDSFGWDKYKKNRNSGFPAKLEYLSKCGIISPNILLKLNRVRNTVEHEYSVPSEEELRDYIDIVELFLMATKILTDRYPASIDFDLMQDEDYDTTLELPESIIAKITMHEGGIELSGNNETRTISIDDSDYYPWLAAIVSNYLR</sequence>
<proteinExistence type="predicted"/>
<reference evidence="1" key="1">
    <citation type="submission" date="2020-07" db="EMBL/GenBank/DDBJ databases">
        <title>Nitrate ammonifying Pseudomonas campi sp. nov. isolated from German agricultural grassland.</title>
        <authorList>
            <person name="Timsy T."/>
            <person name="Ulrich A."/>
            <person name="Spanner T."/>
            <person name="Foesel B."/>
            <person name="Kolb S."/>
            <person name="Horn M.A."/>
            <person name="Behrendt U."/>
        </authorList>
    </citation>
    <scope>NUCLEOTIDE SEQUENCE</scope>
    <source>
        <strain evidence="1">S1-A32-2</strain>
    </source>
</reference>
<organism evidence="1 2">
    <name type="scientific">Aquipseudomonas campi</name>
    <dbReference type="NCBI Taxonomy" id="2731681"/>
    <lineage>
        <taxon>Bacteria</taxon>
        <taxon>Pseudomonadati</taxon>
        <taxon>Pseudomonadota</taxon>
        <taxon>Gammaproteobacteria</taxon>
        <taxon>Pseudomonadales</taxon>
        <taxon>Pseudomonadaceae</taxon>
        <taxon>Aquipseudomonas</taxon>
    </lineage>
</organism>
<evidence type="ECO:0000313" key="1">
    <source>
        <dbReference type="EMBL" id="QKE62487.1"/>
    </source>
</evidence>
<name>A0A6M8FC90_9GAMM</name>
<dbReference type="KEGG" id="pcam:HNE05_03635"/>
<dbReference type="EMBL" id="CP053697">
    <property type="protein sequence ID" value="QKE62487.1"/>
    <property type="molecule type" value="Genomic_DNA"/>
</dbReference>
<dbReference type="Proteomes" id="UP000501379">
    <property type="component" value="Chromosome"/>
</dbReference>
<evidence type="ECO:0000313" key="2">
    <source>
        <dbReference type="Proteomes" id="UP000501379"/>
    </source>
</evidence>
<dbReference type="AlphaFoldDB" id="A0A6M8FC90"/>
<keyword evidence="2" id="KW-1185">Reference proteome</keyword>
<protein>
    <submittedName>
        <fullName evidence="1">Uncharacterized protein</fullName>
    </submittedName>
</protein>
<dbReference type="RefSeq" id="WP_173204329.1">
    <property type="nucleotide sequence ID" value="NZ_CP053697.2"/>
</dbReference>
<gene>
    <name evidence="1" type="ORF">HNE05_03635</name>
</gene>
<accession>A0A6M8FC90</accession>